<keyword evidence="1" id="KW-0808">Transferase</keyword>
<organism evidence="1 2">
    <name type="scientific">Duganella phyllosphaerae</name>
    <dbReference type="NCBI Taxonomy" id="762836"/>
    <lineage>
        <taxon>Bacteria</taxon>
        <taxon>Pseudomonadati</taxon>
        <taxon>Pseudomonadota</taxon>
        <taxon>Betaproteobacteria</taxon>
        <taxon>Burkholderiales</taxon>
        <taxon>Oxalobacteraceae</taxon>
        <taxon>Telluria group</taxon>
        <taxon>Duganella</taxon>
    </lineage>
</organism>
<comment type="caution">
    <text evidence="1">The sequence shown here is derived from an EMBL/GenBank/DDBJ whole genome shotgun (WGS) entry which is preliminary data.</text>
</comment>
<accession>A0A1E7X4S7</accession>
<dbReference type="Gene3D" id="3.40.1080.10">
    <property type="entry name" value="Glutaconate Coenzyme A-transferase"/>
    <property type="match status" value="1"/>
</dbReference>
<keyword evidence="1" id="KW-0012">Acyltransferase</keyword>
<proteinExistence type="predicted"/>
<dbReference type="EC" id="2.3.1.187" evidence="1"/>
<reference evidence="2" key="1">
    <citation type="journal article" date="2016" name="Front. Microbiol.">
        <title>Molecular Keys to the Janthinobacterium and Duganella spp. Interaction with the Plant Pathogen Fusarium graminearum.</title>
        <authorList>
            <person name="Haack F.S."/>
            <person name="Poehlein A."/>
            <person name="Kroger C."/>
            <person name="Voigt C.A."/>
            <person name="Piepenbring M."/>
            <person name="Bode H.B."/>
            <person name="Daniel R."/>
            <person name="Schafer W."/>
            <person name="Streit W.R."/>
        </authorList>
    </citation>
    <scope>NUCLEOTIDE SEQUENCE [LARGE SCALE GENOMIC DNA]</scope>
    <source>
        <strain evidence="2">T54</strain>
    </source>
</reference>
<evidence type="ECO:0000313" key="2">
    <source>
        <dbReference type="Proteomes" id="UP000175989"/>
    </source>
</evidence>
<dbReference type="RefSeq" id="WP_070247037.1">
    <property type="nucleotide sequence ID" value="NZ_LROM01000061.1"/>
</dbReference>
<dbReference type="OrthoDB" id="5481335at2"/>
<evidence type="ECO:0000313" key="1">
    <source>
        <dbReference type="EMBL" id="OFA07386.1"/>
    </source>
</evidence>
<dbReference type="PANTHER" id="PTHR43293:SF2">
    <property type="entry name" value="MALONATE DECARBOXYLASE ALPHA SUBUNIT"/>
    <property type="match status" value="1"/>
</dbReference>
<dbReference type="PANTHER" id="PTHR43293">
    <property type="entry name" value="ACETATE COA-TRANSFERASE YDIF"/>
    <property type="match status" value="1"/>
</dbReference>
<dbReference type="InterPro" id="IPR005777">
    <property type="entry name" value="MadA"/>
</dbReference>
<dbReference type="NCBIfam" id="TIGR01110">
    <property type="entry name" value="mdcA"/>
    <property type="match status" value="1"/>
</dbReference>
<dbReference type="SUPFAM" id="SSF100950">
    <property type="entry name" value="NagB/RpiA/CoA transferase-like"/>
    <property type="match status" value="2"/>
</dbReference>
<dbReference type="GO" id="GO:0016746">
    <property type="term" value="F:acyltransferase activity"/>
    <property type="evidence" value="ECO:0007669"/>
    <property type="project" value="UniProtKB-KW"/>
</dbReference>
<name>A0A1E7X4S7_9BURK</name>
<dbReference type="InterPro" id="IPR037171">
    <property type="entry name" value="NagB/RpiA_transferase-like"/>
</dbReference>
<gene>
    <name evidence="1" type="primary">madA</name>
    <name evidence="1" type="ORF">DUPY_13170</name>
</gene>
<dbReference type="EMBL" id="LROM01000061">
    <property type="protein sequence ID" value="OFA07386.1"/>
    <property type="molecule type" value="Genomic_DNA"/>
</dbReference>
<dbReference type="PATRIC" id="fig|762836.4.peg.1374"/>
<protein>
    <submittedName>
        <fullName evidence="1">Acetyl-S-ACP:malonate ACP transferase</fullName>
        <ecNumber evidence="1">2.3.1.187</ecNumber>
    </submittedName>
</protein>
<dbReference type="Proteomes" id="UP000175989">
    <property type="component" value="Unassembled WGS sequence"/>
</dbReference>
<dbReference type="AlphaFoldDB" id="A0A1E7X4S7"/>
<sequence length="553" mass="60603">MNNQSKPPRQWDTRRQEKRRRLDSVRHLADGPIIGADAIVDALALLIASGDRVVLEGNNQKQADFLARAMVQLNADKVNKLHMIMPSVSLPQHLDLFERGIANKLDFAFAGTQSLRISQLLQDGVLQVGALHTYVELYARLYVDLAPNVVLVAGYMADRQGNLYTGPSTEDTPALVEAAAFHDGIVIAQVNQIVDDPGDLPRVDIPGSWIDFVVQADKPFYIEPLFTRDPRLIKPVHVLMGMMAIRGVYERHNVQSLNHGIGFNTAAIELLLPTYGEQLGLKGKICRHWTLNPHPTLIPAIESGWVDSVHCFGAELGMEAYTAARPDVFFTGRDGSMRSNRLLCQMAGQYAVDLFIGATLQMDGLGNSSTVTHGRLTGFGGAPNMGHDPHGRRHATPAWLDLIEGDDPLSRGRKLVVQMVETFQDGTQPTIVESLDAVAVGKASGMPLAPVMIYGDDVSHVLTEEGIAYLYKARNLEERKAMLAAVAGVTPVGLRHDPKQTARMRQDGLIALPEDLGVQRSQATRSLLAAKSIADLVDWSDGLYDPPAKFRSW</sequence>
<keyword evidence="2" id="KW-1185">Reference proteome</keyword>
<dbReference type="Pfam" id="PF16957">
    <property type="entry name" value="Mal_decarbox_Al"/>
    <property type="match status" value="1"/>
</dbReference>